<name>A0A1A8XWS9_9RHOO</name>
<dbReference type="Pfam" id="PF04430">
    <property type="entry name" value="DUF498"/>
    <property type="match status" value="1"/>
</dbReference>
<dbReference type="PANTHER" id="PTHR21192:SF2">
    <property type="entry name" value="NADH DEHYDROGENASE [UBIQUINONE] 1 ALPHA SUBCOMPLEX ASSEMBLY FACTOR 3"/>
    <property type="match status" value="1"/>
</dbReference>
<dbReference type="EMBL" id="FLQY01000235">
    <property type="protein sequence ID" value="SBT09176.1"/>
    <property type="molecule type" value="Genomic_DNA"/>
</dbReference>
<dbReference type="CDD" id="cd05560">
    <property type="entry name" value="Xcc1710_like"/>
    <property type="match status" value="1"/>
</dbReference>
<protein>
    <recommendedName>
        <fullName evidence="3">Mth938-like domain-containing protein</fullName>
    </recommendedName>
</protein>
<dbReference type="SUPFAM" id="SSF64076">
    <property type="entry name" value="MTH938-like"/>
    <property type="match status" value="1"/>
</dbReference>
<reference evidence="1 2" key="1">
    <citation type="submission" date="2016-06" db="EMBL/GenBank/DDBJ databases">
        <authorList>
            <person name="Kjaerup R.B."/>
            <person name="Dalgaard T.S."/>
            <person name="Juul-Madsen H.R."/>
        </authorList>
    </citation>
    <scope>NUCLEOTIDE SEQUENCE [LARGE SCALE GENOMIC DNA]</scope>
    <source>
        <strain evidence="1">2</strain>
    </source>
</reference>
<accession>A0A1A8XWS9</accession>
<dbReference type="Gene3D" id="3.40.1230.10">
    <property type="entry name" value="MTH938-like"/>
    <property type="match status" value="1"/>
</dbReference>
<gene>
    <name evidence="1" type="ORF">PROAA_310016</name>
</gene>
<sequence length="123" mass="13438">MKMQLAQTAGQNTFTAYGEGYVSVNAVRHSCNLVVLPDRLIPDWTKAGFETLSVGDFELLASLDTEIVLLGTGNLIRFPRPELLRPLIQAQKGLEVMDIQAACRTYNVLIGEGRKVAAGLIFS</sequence>
<evidence type="ECO:0000313" key="2">
    <source>
        <dbReference type="Proteomes" id="UP000199600"/>
    </source>
</evidence>
<dbReference type="RefSeq" id="WP_186411499.1">
    <property type="nucleotide sequence ID" value="NZ_FLQY01000235.1"/>
</dbReference>
<dbReference type="PANTHER" id="PTHR21192">
    <property type="entry name" value="NUCLEAR PROTEIN E3-3"/>
    <property type="match status" value="1"/>
</dbReference>
<proteinExistence type="predicted"/>
<dbReference type="AlphaFoldDB" id="A0A1A8XWS9"/>
<keyword evidence="2" id="KW-1185">Reference proteome</keyword>
<dbReference type="InterPro" id="IPR036748">
    <property type="entry name" value="MTH938-like_sf"/>
</dbReference>
<dbReference type="Proteomes" id="UP000199600">
    <property type="component" value="Unassembled WGS sequence"/>
</dbReference>
<evidence type="ECO:0008006" key="3">
    <source>
        <dbReference type="Google" id="ProtNLM"/>
    </source>
</evidence>
<evidence type="ECO:0000313" key="1">
    <source>
        <dbReference type="EMBL" id="SBT09176.1"/>
    </source>
</evidence>
<dbReference type="InterPro" id="IPR007523">
    <property type="entry name" value="NDUFAF3/AAMDC"/>
</dbReference>
<organism evidence="1 2">
    <name type="scientific">Candidatus Propionivibrio aalborgensis</name>
    <dbReference type="NCBI Taxonomy" id="1860101"/>
    <lineage>
        <taxon>Bacteria</taxon>
        <taxon>Pseudomonadati</taxon>
        <taxon>Pseudomonadota</taxon>
        <taxon>Betaproteobacteria</taxon>
        <taxon>Rhodocyclales</taxon>
        <taxon>Rhodocyclaceae</taxon>
        <taxon>Propionivibrio</taxon>
    </lineage>
</organism>